<dbReference type="Pfam" id="PF07642">
    <property type="entry name" value="BBP2"/>
    <property type="match status" value="1"/>
</dbReference>
<keyword evidence="2" id="KW-0732">Signal</keyword>
<protein>
    <submittedName>
        <fullName evidence="3">Outer membrane protein</fullName>
    </submittedName>
</protein>
<evidence type="ECO:0000313" key="3">
    <source>
        <dbReference type="EMBL" id="AKU97796.1"/>
    </source>
</evidence>
<reference evidence="3 4" key="1">
    <citation type="submission" date="2015-08" db="EMBL/GenBank/DDBJ databases">
        <authorList>
            <person name="Babu N.S."/>
            <person name="Beckwith C.J."/>
            <person name="Beseler K.G."/>
            <person name="Brison A."/>
            <person name="Carone J.V."/>
            <person name="Caskin T.P."/>
            <person name="Diamond M."/>
            <person name="Durham M.E."/>
            <person name="Foxe J.M."/>
            <person name="Go M."/>
            <person name="Henderson B.A."/>
            <person name="Jones I.B."/>
            <person name="McGettigan J.A."/>
            <person name="Micheletti S.J."/>
            <person name="Nasrallah M.E."/>
            <person name="Ortiz D."/>
            <person name="Piller C.R."/>
            <person name="Privatt S.R."/>
            <person name="Schneider S.L."/>
            <person name="Sharp S."/>
            <person name="Smith T.C."/>
            <person name="Stanton J.D."/>
            <person name="Ullery H.E."/>
            <person name="Wilson R.J."/>
            <person name="Serrano M.G."/>
            <person name="Buck G."/>
            <person name="Lee V."/>
            <person name="Wang Y."/>
            <person name="Carvalho R."/>
            <person name="Voegtly L."/>
            <person name="Shi R."/>
            <person name="Duckworth R."/>
            <person name="Johnson A."/>
            <person name="Loviza R."/>
            <person name="Walstead R."/>
            <person name="Shah Z."/>
            <person name="Kiflezghi M."/>
            <person name="Wade K."/>
            <person name="Ball S.L."/>
            <person name="Bradley K.W."/>
            <person name="Asai D.J."/>
            <person name="Bowman C.A."/>
            <person name="Russell D.A."/>
            <person name="Pope W.H."/>
            <person name="Jacobs-Sera D."/>
            <person name="Hendrix R.W."/>
            <person name="Hatfull G.F."/>
        </authorList>
    </citation>
    <scope>NUCLEOTIDE SEQUENCE [LARGE SCALE GENOMIC DNA]</scope>
    <source>
        <strain evidence="3 4">DSM 27648</strain>
    </source>
</reference>
<accession>A0A0K1PWP7</accession>
<evidence type="ECO:0000256" key="2">
    <source>
        <dbReference type="SAM" id="SignalP"/>
    </source>
</evidence>
<dbReference type="InterPro" id="IPR011486">
    <property type="entry name" value="BBP2"/>
</dbReference>
<dbReference type="EMBL" id="CP012333">
    <property type="protein sequence ID" value="AKU97796.1"/>
    <property type="molecule type" value="Genomic_DNA"/>
</dbReference>
<dbReference type="KEGG" id="llu:AKJ09_04460"/>
<evidence type="ECO:0000313" key="4">
    <source>
        <dbReference type="Proteomes" id="UP000064967"/>
    </source>
</evidence>
<name>A0A0K1PWP7_9BACT</name>
<feature type="region of interest" description="Disordered" evidence="1">
    <location>
        <begin position="34"/>
        <end position="69"/>
    </location>
</feature>
<gene>
    <name evidence="3" type="ORF">AKJ09_04460</name>
</gene>
<feature type="signal peptide" evidence="2">
    <location>
        <begin position="1"/>
        <end position="32"/>
    </location>
</feature>
<dbReference type="Proteomes" id="UP000064967">
    <property type="component" value="Chromosome"/>
</dbReference>
<dbReference type="SUPFAM" id="SSF56935">
    <property type="entry name" value="Porins"/>
    <property type="match status" value="1"/>
</dbReference>
<dbReference type="AlphaFoldDB" id="A0A0K1PWP7"/>
<evidence type="ECO:0000256" key="1">
    <source>
        <dbReference type="SAM" id="MobiDB-lite"/>
    </source>
</evidence>
<dbReference type="OrthoDB" id="103154at2"/>
<feature type="chain" id="PRO_5005466497" evidence="2">
    <location>
        <begin position="33"/>
        <end position="429"/>
    </location>
</feature>
<dbReference type="RefSeq" id="WP_146648880.1">
    <property type="nucleotide sequence ID" value="NZ_CP012333.1"/>
</dbReference>
<keyword evidence="4" id="KW-1185">Reference proteome</keyword>
<feature type="compositionally biased region" description="Pro residues" evidence="1">
    <location>
        <begin position="42"/>
        <end position="65"/>
    </location>
</feature>
<proteinExistence type="predicted"/>
<dbReference type="STRING" id="1391654.AKJ09_04460"/>
<sequence length="429" mass="46863">MFANLRPFDVRRAAPIALPLVVCLAHASPAFAQDESHAAPPQLLPDSPPPPPPPSAERAETPPPDTSTLKVVPTGYVEAYYAYNLNRPSNGITNYRGFDNRHDTFSLTNAALGANWDAGRVGGRVVLQIGSTPSSYYSGEPALAGAGGANASNGELWKYLQEAFISYKAPVGRGLLLQLGLVASPIGFETFAVKDSWNWSRSNLFVGFPYYHTGLRATYDWTDELTTTVSVFNGWNSVVDNNEEKSVQANVTYKIAGTLLLQALYFGGTERSRGSEEGPAWRHHFDAVAEVDPTPWLSVAGQGDYGWEDSRIGTARWAAGAIYARFQPFNRVYLALRGDRFHEHVATDASGRSSTPLFWGGVEWVSSGTVTLDVRPHEQLSVRLEYRHDMAEAPLFFRGDVQGDGSSQAPYVPNARTQDTLLLGGTAWF</sequence>
<organism evidence="3 4">
    <name type="scientific">Labilithrix luteola</name>
    <dbReference type="NCBI Taxonomy" id="1391654"/>
    <lineage>
        <taxon>Bacteria</taxon>
        <taxon>Pseudomonadati</taxon>
        <taxon>Myxococcota</taxon>
        <taxon>Polyangia</taxon>
        <taxon>Polyangiales</taxon>
        <taxon>Labilitrichaceae</taxon>
        <taxon>Labilithrix</taxon>
    </lineage>
</organism>